<dbReference type="PANTHER" id="PTHR43236:SF2">
    <property type="entry name" value="BLL0069 PROTEIN"/>
    <property type="match status" value="1"/>
</dbReference>
<dbReference type="SMART" id="SM00530">
    <property type="entry name" value="HTH_XRE"/>
    <property type="match status" value="1"/>
</dbReference>
<evidence type="ECO:0000313" key="4">
    <source>
        <dbReference type="Proteomes" id="UP000431401"/>
    </source>
</evidence>
<accession>A0A7K0DK45</accession>
<dbReference type="InterPro" id="IPR010359">
    <property type="entry name" value="IrrE_HExxH"/>
</dbReference>
<dbReference type="Pfam" id="PF06114">
    <property type="entry name" value="Peptidase_M78"/>
    <property type="match status" value="1"/>
</dbReference>
<name>A0A7K0DK45_9NOCA</name>
<feature type="domain" description="HTH cro/C1-type" evidence="2">
    <location>
        <begin position="9"/>
        <end position="64"/>
    </location>
</feature>
<evidence type="ECO:0000259" key="2">
    <source>
        <dbReference type="SMART" id="SM00530"/>
    </source>
</evidence>
<dbReference type="InterPro" id="IPR010982">
    <property type="entry name" value="Lambda_DNA-bd_dom_sf"/>
</dbReference>
<dbReference type="EMBL" id="WEGI01000003">
    <property type="protein sequence ID" value="MQY26047.1"/>
    <property type="molecule type" value="Genomic_DNA"/>
</dbReference>
<dbReference type="InterPro" id="IPR052345">
    <property type="entry name" value="Rad_response_metalloprotease"/>
</dbReference>
<protein>
    <recommendedName>
        <fullName evidence="2">HTH cro/C1-type domain-containing protein</fullName>
    </recommendedName>
</protein>
<dbReference type="CDD" id="cd00093">
    <property type="entry name" value="HTH_XRE"/>
    <property type="match status" value="1"/>
</dbReference>
<comment type="caution">
    <text evidence="3">The sequence shown here is derived from an EMBL/GenBank/DDBJ whole genome shotgun (WGS) entry which is preliminary data.</text>
</comment>
<dbReference type="PANTHER" id="PTHR43236">
    <property type="entry name" value="ANTITOXIN HIGA1"/>
    <property type="match status" value="1"/>
</dbReference>
<gene>
    <name evidence="3" type="ORF">NRB56_16070</name>
</gene>
<proteinExistence type="inferred from homology"/>
<dbReference type="Gene3D" id="1.10.10.2910">
    <property type="match status" value="1"/>
</dbReference>
<dbReference type="RefSeq" id="WP_153339925.1">
    <property type="nucleotide sequence ID" value="NZ_WEGI01000003.1"/>
</dbReference>
<evidence type="ECO:0000256" key="1">
    <source>
        <dbReference type="ARBA" id="ARBA00007227"/>
    </source>
</evidence>
<evidence type="ECO:0000313" key="3">
    <source>
        <dbReference type="EMBL" id="MQY26047.1"/>
    </source>
</evidence>
<comment type="similarity">
    <text evidence="1">Belongs to the short-chain fatty acyl-CoA assimilation regulator (ScfR) family.</text>
</comment>
<dbReference type="InterPro" id="IPR001387">
    <property type="entry name" value="Cro/C1-type_HTH"/>
</dbReference>
<organism evidence="3 4">
    <name type="scientific">Nocardia aurantia</name>
    <dbReference type="NCBI Taxonomy" id="2585199"/>
    <lineage>
        <taxon>Bacteria</taxon>
        <taxon>Bacillati</taxon>
        <taxon>Actinomycetota</taxon>
        <taxon>Actinomycetes</taxon>
        <taxon>Mycobacteriales</taxon>
        <taxon>Nocardiaceae</taxon>
        <taxon>Nocardia</taxon>
    </lineage>
</organism>
<dbReference type="AlphaFoldDB" id="A0A7K0DK45"/>
<dbReference type="OrthoDB" id="572608at2"/>
<dbReference type="Proteomes" id="UP000431401">
    <property type="component" value="Unassembled WGS sequence"/>
</dbReference>
<dbReference type="GO" id="GO:0003677">
    <property type="term" value="F:DNA binding"/>
    <property type="evidence" value="ECO:0007669"/>
    <property type="project" value="InterPro"/>
</dbReference>
<dbReference type="SUPFAM" id="SSF47413">
    <property type="entry name" value="lambda repressor-like DNA-binding domains"/>
    <property type="match status" value="1"/>
</dbReference>
<reference evidence="3 4" key="1">
    <citation type="submission" date="2019-10" db="EMBL/GenBank/DDBJ databases">
        <title>Nocardia macrotermitis sp. nov. and Nocardia aurantia sp. nov., isolated from the gut of fungus growing-termite Macrotermes natalensis.</title>
        <authorList>
            <person name="Benndorf R."/>
            <person name="Schwitalla J."/>
            <person name="Martin K."/>
            <person name="De Beer W."/>
            <person name="Kaster A.-K."/>
            <person name="Vollmers J."/>
            <person name="Poulsen M."/>
            <person name="Beemelmanns C."/>
        </authorList>
    </citation>
    <scope>NUCLEOTIDE SEQUENCE [LARGE SCALE GENOMIC DNA]</scope>
    <source>
        <strain evidence="3 4">RB56</strain>
    </source>
</reference>
<sequence length="383" mass="42804">MAADIIASRVREVIVRSGLSDRQFAGRVGLDPPKLSKSLAGQRKFTSLDLTRIAEFGRVSLDWLLGVDVPLPAVAARQVTGHIGRKPADRAIERATELARRRAGLVKLGYEHLPTGWVRPSILADPVAAGENLACAALEYLGIDRISSIDDNDLIDAIERRFAVDIAVEDFDGDFDGLTWRHENVHLILIATSRVPGRRRFTLAHELAHLLAEDDQGLVVDVEQGPQRPQSEVRANAFAASFLMPEREVRELLGPDEIGERDFAQLAWKMRVTVRTLSFRLYNLNMINRQQRERFGGIRTTDAVRVIEQGAVFSNWIKYSQQRRLPKLLVEDSWQAYLDGATTLRPFASLIDADVDDLRADLEATWSQPESFMPDGAGDSSKM</sequence>
<keyword evidence="4" id="KW-1185">Reference proteome</keyword>
<dbReference type="Gene3D" id="1.10.260.40">
    <property type="entry name" value="lambda repressor-like DNA-binding domains"/>
    <property type="match status" value="1"/>
</dbReference>